<dbReference type="GO" id="GO:0020037">
    <property type="term" value="F:heme binding"/>
    <property type="evidence" value="ECO:0007669"/>
    <property type="project" value="InterPro"/>
</dbReference>
<comment type="caution">
    <text evidence="7">The sequence shown here is derived from an EMBL/GenBank/DDBJ whole genome shotgun (WGS) entry which is preliminary data.</text>
</comment>
<dbReference type="EMBL" id="FPIW01000065">
    <property type="protein sequence ID" value="SFW68708.1"/>
    <property type="molecule type" value="Genomic_DNA"/>
</dbReference>
<dbReference type="PROSITE" id="PS51007">
    <property type="entry name" value="CYTC"/>
    <property type="match status" value="1"/>
</dbReference>
<feature type="domain" description="Cytochrome c" evidence="6">
    <location>
        <begin position="354"/>
        <end position="434"/>
    </location>
</feature>
<dbReference type="Gene3D" id="1.10.760.10">
    <property type="entry name" value="Cytochrome c-like domain"/>
    <property type="match status" value="2"/>
</dbReference>
<dbReference type="AlphaFoldDB" id="A0AA94HUR4"/>
<dbReference type="RefSeq" id="WP_072312396.1">
    <property type="nucleotide sequence ID" value="NZ_FPIW01000065.1"/>
</dbReference>
<feature type="transmembrane region" description="Helical" evidence="5">
    <location>
        <begin position="20"/>
        <end position="49"/>
    </location>
</feature>
<proteinExistence type="predicted"/>
<feature type="transmembrane region" description="Helical" evidence="5">
    <location>
        <begin position="220"/>
        <end position="242"/>
    </location>
</feature>
<feature type="transmembrane region" description="Helical" evidence="5">
    <location>
        <begin position="132"/>
        <end position="158"/>
    </location>
</feature>
<reference evidence="8" key="1">
    <citation type="submission" date="2016-11" db="EMBL/GenBank/DDBJ databases">
        <authorList>
            <person name="Jaros S."/>
            <person name="Januszkiewicz K."/>
            <person name="Wedrychowicz H."/>
        </authorList>
    </citation>
    <scope>NUCLEOTIDE SEQUENCE [LARGE SCALE GENOMIC DNA]</scope>
    <source>
        <strain evidence="8">DSM 7057</strain>
    </source>
</reference>
<keyword evidence="3 4" id="KW-0408">Iron</keyword>
<evidence type="ECO:0000313" key="8">
    <source>
        <dbReference type="Proteomes" id="UP000182680"/>
    </source>
</evidence>
<dbReference type="Proteomes" id="UP000182680">
    <property type="component" value="Unassembled WGS sequence"/>
</dbReference>
<dbReference type="SUPFAM" id="SSF46626">
    <property type="entry name" value="Cytochrome c"/>
    <property type="match status" value="2"/>
</dbReference>
<dbReference type="GO" id="GO:0009055">
    <property type="term" value="F:electron transfer activity"/>
    <property type="evidence" value="ECO:0007669"/>
    <property type="project" value="InterPro"/>
</dbReference>
<evidence type="ECO:0000256" key="5">
    <source>
        <dbReference type="SAM" id="Phobius"/>
    </source>
</evidence>
<protein>
    <submittedName>
        <fullName evidence="7">Cytochrome C oxidase, cbb3-type, subunit III</fullName>
    </submittedName>
</protein>
<feature type="transmembrane region" description="Helical" evidence="5">
    <location>
        <begin position="296"/>
        <end position="314"/>
    </location>
</feature>
<evidence type="ECO:0000256" key="1">
    <source>
        <dbReference type="ARBA" id="ARBA00022617"/>
    </source>
</evidence>
<organism evidence="7 8">
    <name type="scientific">Desulfovibrio desulfuricans</name>
    <dbReference type="NCBI Taxonomy" id="876"/>
    <lineage>
        <taxon>Bacteria</taxon>
        <taxon>Pseudomonadati</taxon>
        <taxon>Thermodesulfobacteriota</taxon>
        <taxon>Desulfovibrionia</taxon>
        <taxon>Desulfovibrionales</taxon>
        <taxon>Desulfovibrionaceae</taxon>
        <taxon>Desulfovibrio</taxon>
    </lineage>
</organism>
<evidence type="ECO:0000256" key="3">
    <source>
        <dbReference type="ARBA" id="ARBA00023004"/>
    </source>
</evidence>
<keyword evidence="5" id="KW-1133">Transmembrane helix</keyword>
<evidence type="ECO:0000313" key="7">
    <source>
        <dbReference type="EMBL" id="SFW68708.1"/>
    </source>
</evidence>
<accession>A0AA94HUR4</accession>
<keyword evidence="1 4" id="KW-0349">Heme</keyword>
<evidence type="ECO:0000256" key="4">
    <source>
        <dbReference type="PROSITE-ProRule" id="PRU00433"/>
    </source>
</evidence>
<feature type="transmembrane region" description="Helical" evidence="5">
    <location>
        <begin position="248"/>
        <end position="268"/>
    </location>
</feature>
<dbReference type="InterPro" id="IPR036909">
    <property type="entry name" value="Cyt_c-like_dom_sf"/>
</dbReference>
<keyword evidence="2 4" id="KW-0479">Metal-binding</keyword>
<dbReference type="Pfam" id="PF13442">
    <property type="entry name" value="Cytochrome_CBB3"/>
    <property type="match status" value="2"/>
</dbReference>
<dbReference type="GO" id="GO:0046872">
    <property type="term" value="F:metal ion binding"/>
    <property type="evidence" value="ECO:0007669"/>
    <property type="project" value="UniProtKB-KW"/>
</dbReference>
<name>A0AA94HUR4_DESDE</name>
<feature type="transmembrane region" description="Helical" evidence="5">
    <location>
        <begin position="70"/>
        <end position="89"/>
    </location>
</feature>
<feature type="transmembrane region" description="Helical" evidence="5">
    <location>
        <begin position="187"/>
        <end position="208"/>
    </location>
</feature>
<evidence type="ECO:0000259" key="6">
    <source>
        <dbReference type="PROSITE" id="PS51007"/>
    </source>
</evidence>
<keyword evidence="5" id="KW-0812">Transmembrane</keyword>
<gene>
    <name evidence="7" type="ORF">SAMN02910291_02516</name>
</gene>
<feature type="transmembrane region" description="Helical" evidence="5">
    <location>
        <begin position="101"/>
        <end position="120"/>
    </location>
</feature>
<dbReference type="InterPro" id="IPR009056">
    <property type="entry name" value="Cyt_c-like_dom"/>
</dbReference>
<sequence length="535" mass="58959">MNTWTDLFLLHPLSVGWQNGLLFISFGLHLLFALLIVGTAILGFVFFLQDWLDRDQAGQAWNSRFMHTHLGLKSLAVVLGIAPLLLVQIRYSYSFFTTTGLFAYAWLAVIPLLIVAFLLIDAFNHSMERRAWLAFFCGVVGVGALLTVPAVFTGALALMERQHLWAQFGQSGGQDFASMPALAPHWLLRYLHVIGAALVLGAAFQLFFSTRNNPEKAPRLRNWIFGAILAQVLIGIPLLFTVAAELDWTIMTALMIGALAALLALWVLRPGQPAPCAGAGTDAALRPAEAAAPRSLLWLLPLAFVAMLVGRQFIQDQAMNPAQAANDAYRAERAKALDPFRQPALDGYAFKLKTVYDNGDTIYDQACAPCHGLEGKGDGPVAGRLLIPAEDIAAIRANRDYVYTLVRDGVPGSGMPYFRLYDREKIEMVLDTMSQRFDMFGKADVDPDREPDSDAMIVWAESCSVCHGVEGEITEFGHTLLPPPPDLQQYSMTHARALEVITNGYPGTVMPPFRHLPQDVLEDLTIISNTFRVEK</sequence>
<evidence type="ECO:0000256" key="2">
    <source>
        <dbReference type="ARBA" id="ARBA00022723"/>
    </source>
</evidence>
<keyword evidence="5" id="KW-0472">Membrane</keyword>